<feature type="region of interest" description="Disordered" evidence="1">
    <location>
        <begin position="56"/>
        <end position="97"/>
    </location>
</feature>
<evidence type="ECO:0000256" key="1">
    <source>
        <dbReference type="SAM" id="MobiDB-lite"/>
    </source>
</evidence>
<proteinExistence type="predicted"/>
<dbReference type="EMBL" id="JAWDGP010000620">
    <property type="protein sequence ID" value="KAK3798816.1"/>
    <property type="molecule type" value="Genomic_DNA"/>
</dbReference>
<feature type="compositionally biased region" description="Basic and acidic residues" evidence="1">
    <location>
        <begin position="67"/>
        <end position="86"/>
    </location>
</feature>
<sequence length="97" mass="10603">QVDKLGRPEVKTAWCLSRLFSLARRIAIGLHVSIFDIMSSGARAFGPVLESIEPQSYRTAAHRTAPHRSEDTSDGTKKSEPLRIVEARNAAAGDIES</sequence>
<organism evidence="2 3">
    <name type="scientific">Elysia crispata</name>
    <name type="common">lettuce slug</name>
    <dbReference type="NCBI Taxonomy" id="231223"/>
    <lineage>
        <taxon>Eukaryota</taxon>
        <taxon>Metazoa</taxon>
        <taxon>Spiralia</taxon>
        <taxon>Lophotrochozoa</taxon>
        <taxon>Mollusca</taxon>
        <taxon>Gastropoda</taxon>
        <taxon>Heterobranchia</taxon>
        <taxon>Euthyneura</taxon>
        <taxon>Panpulmonata</taxon>
        <taxon>Sacoglossa</taxon>
        <taxon>Placobranchoidea</taxon>
        <taxon>Plakobranchidae</taxon>
        <taxon>Elysia</taxon>
    </lineage>
</organism>
<dbReference type="Proteomes" id="UP001283361">
    <property type="component" value="Unassembled WGS sequence"/>
</dbReference>
<keyword evidence="3" id="KW-1185">Reference proteome</keyword>
<evidence type="ECO:0000313" key="2">
    <source>
        <dbReference type="EMBL" id="KAK3798816.1"/>
    </source>
</evidence>
<accession>A0AAE1B4K6</accession>
<name>A0AAE1B4K6_9GAST</name>
<reference evidence="2" key="1">
    <citation type="journal article" date="2023" name="G3 (Bethesda)">
        <title>A reference genome for the long-term kleptoplast-retaining sea slug Elysia crispata morphotype clarki.</title>
        <authorList>
            <person name="Eastman K.E."/>
            <person name="Pendleton A.L."/>
            <person name="Shaikh M.A."/>
            <person name="Suttiyut T."/>
            <person name="Ogas R."/>
            <person name="Tomko P."/>
            <person name="Gavelis G."/>
            <person name="Widhalm J.R."/>
            <person name="Wisecaver J.H."/>
        </authorList>
    </citation>
    <scope>NUCLEOTIDE SEQUENCE</scope>
    <source>
        <strain evidence="2">ECLA1</strain>
    </source>
</reference>
<comment type="caution">
    <text evidence="2">The sequence shown here is derived from an EMBL/GenBank/DDBJ whole genome shotgun (WGS) entry which is preliminary data.</text>
</comment>
<gene>
    <name evidence="2" type="ORF">RRG08_007174</name>
</gene>
<dbReference type="AlphaFoldDB" id="A0AAE1B4K6"/>
<protein>
    <submittedName>
        <fullName evidence="2">Uncharacterized protein</fullName>
    </submittedName>
</protein>
<evidence type="ECO:0000313" key="3">
    <source>
        <dbReference type="Proteomes" id="UP001283361"/>
    </source>
</evidence>
<feature type="non-terminal residue" evidence="2">
    <location>
        <position position="1"/>
    </location>
</feature>